<dbReference type="AlphaFoldDB" id="A0A8J5T8Z8"/>
<dbReference type="EMBL" id="JAAALK010000283">
    <property type="protein sequence ID" value="KAG8075698.1"/>
    <property type="molecule type" value="Genomic_DNA"/>
</dbReference>
<keyword evidence="3" id="KW-1133">Transmembrane helix</keyword>
<evidence type="ECO:0000256" key="3">
    <source>
        <dbReference type="SAM" id="Phobius"/>
    </source>
</evidence>
<keyword evidence="2" id="KW-0326">Glycosidase</keyword>
<feature type="transmembrane region" description="Helical" evidence="3">
    <location>
        <begin position="7"/>
        <end position="30"/>
    </location>
</feature>
<feature type="domain" description="GH16" evidence="4">
    <location>
        <begin position="31"/>
        <end position="97"/>
    </location>
</feature>
<keyword evidence="1" id="KW-0378">Hydrolase</keyword>
<proteinExistence type="predicted"/>
<evidence type="ECO:0000259" key="4">
    <source>
        <dbReference type="Pfam" id="PF00722"/>
    </source>
</evidence>
<dbReference type="OrthoDB" id="4781at2759"/>
<dbReference type="Proteomes" id="UP000729402">
    <property type="component" value="Unassembled WGS sequence"/>
</dbReference>
<dbReference type="InterPro" id="IPR000757">
    <property type="entry name" value="Beta-glucanase-like"/>
</dbReference>
<sequence length="113" mass="12155">MEGSAEVVLLAVVVVAVAAVLELGLVGANFQDQCDITWQPQNAKMTEEGNHLSLSLVSNSSGCMLRTKKQFIYGSVSTRIQLVKGNSAGTVTTYYVYIQPLSYSDLINLIPVS</sequence>
<reference evidence="5" key="2">
    <citation type="submission" date="2021-02" db="EMBL/GenBank/DDBJ databases">
        <authorList>
            <person name="Kimball J.A."/>
            <person name="Haas M.W."/>
            <person name="Macchietto M."/>
            <person name="Kono T."/>
            <person name="Duquette J."/>
            <person name="Shao M."/>
        </authorList>
    </citation>
    <scope>NUCLEOTIDE SEQUENCE</scope>
    <source>
        <tissue evidence="5">Fresh leaf tissue</tissue>
    </source>
</reference>
<dbReference type="InterPro" id="IPR044791">
    <property type="entry name" value="Beta-glucanase/XTH"/>
</dbReference>
<reference evidence="5" key="1">
    <citation type="journal article" date="2021" name="bioRxiv">
        <title>Whole Genome Assembly and Annotation of Northern Wild Rice, Zizania palustris L., Supports a Whole Genome Duplication in the Zizania Genus.</title>
        <authorList>
            <person name="Haas M."/>
            <person name="Kono T."/>
            <person name="Macchietto M."/>
            <person name="Millas R."/>
            <person name="McGilp L."/>
            <person name="Shao M."/>
            <person name="Duquette J."/>
            <person name="Hirsch C.N."/>
            <person name="Kimball J."/>
        </authorList>
    </citation>
    <scope>NUCLEOTIDE SEQUENCE</scope>
    <source>
        <tissue evidence="5">Fresh leaf tissue</tissue>
    </source>
</reference>
<evidence type="ECO:0000256" key="2">
    <source>
        <dbReference type="ARBA" id="ARBA00023295"/>
    </source>
</evidence>
<protein>
    <recommendedName>
        <fullName evidence="4">GH16 domain-containing protein</fullName>
    </recommendedName>
</protein>
<organism evidence="5 6">
    <name type="scientific">Zizania palustris</name>
    <name type="common">Northern wild rice</name>
    <dbReference type="NCBI Taxonomy" id="103762"/>
    <lineage>
        <taxon>Eukaryota</taxon>
        <taxon>Viridiplantae</taxon>
        <taxon>Streptophyta</taxon>
        <taxon>Embryophyta</taxon>
        <taxon>Tracheophyta</taxon>
        <taxon>Spermatophyta</taxon>
        <taxon>Magnoliopsida</taxon>
        <taxon>Liliopsida</taxon>
        <taxon>Poales</taxon>
        <taxon>Poaceae</taxon>
        <taxon>BOP clade</taxon>
        <taxon>Oryzoideae</taxon>
        <taxon>Oryzeae</taxon>
        <taxon>Zizaniinae</taxon>
        <taxon>Zizania</taxon>
    </lineage>
</organism>
<gene>
    <name evidence="5" type="ORF">GUJ93_ZPchr0006g42972</name>
</gene>
<comment type="caution">
    <text evidence="5">The sequence shown here is derived from an EMBL/GenBank/DDBJ whole genome shotgun (WGS) entry which is preliminary data.</text>
</comment>
<dbReference type="GO" id="GO:0004553">
    <property type="term" value="F:hydrolase activity, hydrolyzing O-glycosyl compounds"/>
    <property type="evidence" value="ECO:0007669"/>
    <property type="project" value="InterPro"/>
</dbReference>
<dbReference type="PANTHER" id="PTHR31062">
    <property type="entry name" value="XYLOGLUCAN ENDOTRANSGLUCOSYLASE/HYDROLASE PROTEIN 8-RELATED"/>
    <property type="match status" value="1"/>
</dbReference>
<evidence type="ECO:0000313" key="6">
    <source>
        <dbReference type="Proteomes" id="UP000729402"/>
    </source>
</evidence>
<name>A0A8J5T8Z8_ZIZPA</name>
<keyword evidence="3" id="KW-0812">Transmembrane</keyword>
<evidence type="ECO:0000313" key="5">
    <source>
        <dbReference type="EMBL" id="KAG8075698.1"/>
    </source>
</evidence>
<evidence type="ECO:0000256" key="1">
    <source>
        <dbReference type="ARBA" id="ARBA00022801"/>
    </source>
</evidence>
<accession>A0A8J5T8Z8</accession>
<dbReference type="Pfam" id="PF00722">
    <property type="entry name" value="Glyco_hydro_16"/>
    <property type="match status" value="1"/>
</dbReference>
<keyword evidence="3" id="KW-0472">Membrane</keyword>
<keyword evidence="6" id="KW-1185">Reference proteome</keyword>
<dbReference type="GO" id="GO:0005975">
    <property type="term" value="P:carbohydrate metabolic process"/>
    <property type="evidence" value="ECO:0007669"/>
    <property type="project" value="InterPro"/>
</dbReference>